<feature type="domain" description="AMIN-like" evidence="3">
    <location>
        <begin position="100"/>
        <end position="233"/>
    </location>
</feature>
<evidence type="ECO:0000256" key="2">
    <source>
        <dbReference type="SAM" id="SignalP"/>
    </source>
</evidence>
<sequence>MIFSAVVLLAAACSTAGPADPPGQPPATTAVGAGTPGTGPATTPSDPAASPDPPDPASPGPGVTDYRVTWNWGVPSEPVRIDNKVRPPVVPPPGPPLPLLVEVRVGDHPDEDFTRITFAFRNGTPGYQISYVPRVTMAGSGDPVKLPGNAFVYIEFNPAQAHDEQGRSSIVSAPDPGLGYPTLRGYGSAGDYEGHVSYGLGLQVPPGSDHALPIRALQLTRPDGTRIVAVDVRRR</sequence>
<dbReference type="AlphaFoldDB" id="A0A495JCL9"/>
<feature type="compositionally biased region" description="Low complexity" evidence="1">
    <location>
        <begin position="26"/>
        <end position="49"/>
    </location>
</feature>
<evidence type="ECO:0000313" key="5">
    <source>
        <dbReference type="Proteomes" id="UP000277671"/>
    </source>
</evidence>
<dbReference type="InterPro" id="IPR056303">
    <property type="entry name" value="AMIN-like"/>
</dbReference>
<proteinExistence type="predicted"/>
<protein>
    <recommendedName>
        <fullName evidence="3">AMIN-like domain-containing protein</fullName>
    </recommendedName>
</protein>
<evidence type="ECO:0000256" key="1">
    <source>
        <dbReference type="SAM" id="MobiDB-lite"/>
    </source>
</evidence>
<keyword evidence="5" id="KW-1185">Reference proteome</keyword>
<accession>A0A495JCL9</accession>
<evidence type="ECO:0000259" key="3">
    <source>
        <dbReference type="Pfam" id="PF24837"/>
    </source>
</evidence>
<organism evidence="4 5">
    <name type="scientific">Micromonospora pisi</name>
    <dbReference type="NCBI Taxonomy" id="589240"/>
    <lineage>
        <taxon>Bacteria</taxon>
        <taxon>Bacillati</taxon>
        <taxon>Actinomycetota</taxon>
        <taxon>Actinomycetes</taxon>
        <taxon>Micromonosporales</taxon>
        <taxon>Micromonosporaceae</taxon>
        <taxon>Micromonospora</taxon>
    </lineage>
</organism>
<evidence type="ECO:0000313" key="4">
    <source>
        <dbReference type="EMBL" id="RKR86756.1"/>
    </source>
</evidence>
<dbReference type="Proteomes" id="UP000277671">
    <property type="component" value="Unassembled WGS sequence"/>
</dbReference>
<reference evidence="4 5" key="1">
    <citation type="submission" date="2018-10" db="EMBL/GenBank/DDBJ databases">
        <title>Sequencing the genomes of 1000 actinobacteria strains.</title>
        <authorList>
            <person name="Klenk H.-P."/>
        </authorList>
    </citation>
    <scope>NUCLEOTIDE SEQUENCE [LARGE SCALE GENOMIC DNA]</scope>
    <source>
        <strain evidence="4 5">DSM 45175</strain>
    </source>
</reference>
<dbReference type="EMBL" id="RBKT01000001">
    <property type="protein sequence ID" value="RKR86756.1"/>
    <property type="molecule type" value="Genomic_DNA"/>
</dbReference>
<comment type="caution">
    <text evidence="4">The sequence shown here is derived from an EMBL/GenBank/DDBJ whole genome shotgun (WGS) entry which is preliminary data.</text>
</comment>
<gene>
    <name evidence="4" type="ORF">BDK92_1022</name>
</gene>
<name>A0A495JCL9_9ACTN</name>
<feature type="compositionally biased region" description="Pro residues" evidence="1">
    <location>
        <begin position="50"/>
        <end position="59"/>
    </location>
</feature>
<keyword evidence="2" id="KW-0732">Signal</keyword>
<dbReference type="Pfam" id="PF24837">
    <property type="entry name" value="AMIN-like"/>
    <property type="match status" value="1"/>
</dbReference>
<feature type="chain" id="PRO_5019764141" description="AMIN-like domain-containing protein" evidence="2">
    <location>
        <begin position="20"/>
        <end position="235"/>
    </location>
</feature>
<feature type="signal peptide" evidence="2">
    <location>
        <begin position="1"/>
        <end position="19"/>
    </location>
</feature>
<feature type="region of interest" description="Disordered" evidence="1">
    <location>
        <begin position="16"/>
        <end position="65"/>
    </location>
</feature>